<name>A0A3B1DQZ9_9ZZZZ</name>
<dbReference type="InterPro" id="IPR050366">
    <property type="entry name" value="BP-dependent_transpt_permease"/>
</dbReference>
<dbReference type="Gene3D" id="1.10.3720.10">
    <property type="entry name" value="MetI-like"/>
    <property type="match status" value="1"/>
</dbReference>
<evidence type="ECO:0000256" key="1">
    <source>
        <dbReference type="ARBA" id="ARBA00004651"/>
    </source>
</evidence>
<evidence type="ECO:0000256" key="5">
    <source>
        <dbReference type="ARBA" id="ARBA00022989"/>
    </source>
</evidence>
<accession>A0A3B1DQZ9</accession>
<evidence type="ECO:0000313" key="9">
    <source>
        <dbReference type="EMBL" id="VAX37460.1"/>
    </source>
</evidence>
<feature type="transmembrane region" description="Helical" evidence="7">
    <location>
        <begin position="367"/>
        <end position="385"/>
    </location>
</feature>
<keyword evidence="5 7" id="KW-1133">Transmembrane helix</keyword>
<protein>
    <submittedName>
        <fullName evidence="9">Dipeptide transport system permease protein DppC (TC 3.A.1.5.2)</fullName>
    </submittedName>
</protein>
<sequence>MSKHSSSKQETTESDSSVQEMLQPQNQWALIRRSFYKWKMAVFSLYVIIFLVTISIFAPFIANDMPITYVGQNRLEYRHAYLYLTSQLPKLAVSNPAASPQKGKPIKEILQFQIQQMSSCLPNEKALELKEISQKINDVASSSDDKKAAVKKIHSLLEKSFHPKEIQLKTKRYWPLLSSLNGGEVTFMLLNLAFLFLPFYRQISGRFFPKAQWLVAAVLFLAVPILSGFLWWLSVPERLDRTNYKSAVYAHEAESFPKSDAVIETSLWTPIAFGIDEYNLNSINLPPAFISGQSTKNQSLLSKKWDTPHWLGTDGIGRDLMTRMIWGGRISLAVGIVAVSIYVTIGIIIGSIAGYFGGTVDLFISRFIEMVIVFPSFFLILTVIAFVGPSIFNIMVIIGLTRWTGVARLVRGEFLRVKAQEFVLAGRALGYSPLRIIYRHILPNAMAPVLVAATFGIAGAILIESGLSFLGLGITIPKPSWGGILSTARTTFDSAPWLTYFPGLAIFITITAYNLVGEAFRDAADPRLRGK</sequence>
<dbReference type="InterPro" id="IPR025966">
    <property type="entry name" value="OppC_N"/>
</dbReference>
<keyword evidence="2" id="KW-0813">Transport</keyword>
<dbReference type="PANTHER" id="PTHR43386:SF1">
    <property type="entry name" value="D,D-DIPEPTIDE TRANSPORT SYSTEM PERMEASE PROTEIN DDPC-RELATED"/>
    <property type="match status" value="1"/>
</dbReference>
<dbReference type="Pfam" id="PF12911">
    <property type="entry name" value="OppC_N"/>
    <property type="match status" value="1"/>
</dbReference>
<dbReference type="GO" id="GO:0055085">
    <property type="term" value="P:transmembrane transport"/>
    <property type="evidence" value="ECO:0007669"/>
    <property type="project" value="InterPro"/>
</dbReference>
<proteinExistence type="predicted"/>
<comment type="subcellular location">
    <subcellularLocation>
        <location evidence="1">Cell membrane</location>
        <topology evidence="1">Multi-pass membrane protein</topology>
    </subcellularLocation>
</comment>
<keyword evidence="4 7" id="KW-0812">Transmembrane</keyword>
<feature type="transmembrane region" description="Helical" evidence="7">
    <location>
        <begin position="497"/>
        <end position="516"/>
    </location>
</feature>
<dbReference type="CDD" id="cd06261">
    <property type="entry name" value="TM_PBP2"/>
    <property type="match status" value="1"/>
</dbReference>
<feature type="transmembrane region" description="Helical" evidence="7">
    <location>
        <begin position="213"/>
        <end position="233"/>
    </location>
</feature>
<feature type="transmembrane region" description="Helical" evidence="7">
    <location>
        <begin position="40"/>
        <end position="62"/>
    </location>
</feature>
<dbReference type="PANTHER" id="PTHR43386">
    <property type="entry name" value="OLIGOPEPTIDE TRANSPORT SYSTEM PERMEASE PROTEIN APPC"/>
    <property type="match status" value="1"/>
</dbReference>
<evidence type="ECO:0000256" key="4">
    <source>
        <dbReference type="ARBA" id="ARBA00022692"/>
    </source>
</evidence>
<dbReference type="Pfam" id="PF00528">
    <property type="entry name" value="BPD_transp_1"/>
    <property type="match status" value="1"/>
</dbReference>
<dbReference type="SUPFAM" id="SSF161098">
    <property type="entry name" value="MetI-like"/>
    <property type="match status" value="1"/>
</dbReference>
<dbReference type="PROSITE" id="PS50928">
    <property type="entry name" value="ABC_TM1"/>
    <property type="match status" value="1"/>
</dbReference>
<reference evidence="9" key="1">
    <citation type="submission" date="2018-06" db="EMBL/GenBank/DDBJ databases">
        <authorList>
            <person name="Zhirakovskaya E."/>
        </authorList>
    </citation>
    <scope>NUCLEOTIDE SEQUENCE</scope>
</reference>
<dbReference type="EMBL" id="UOGL01000123">
    <property type="protein sequence ID" value="VAX37460.1"/>
    <property type="molecule type" value="Genomic_DNA"/>
</dbReference>
<evidence type="ECO:0000256" key="7">
    <source>
        <dbReference type="SAM" id="Phobius"/>
    </source>
</evidence>
<feature type="transmembrane region" description="Helical" evidence="7">
    <location>
        <begin position="330"/>
        <end position="355"/>
    </location>
</feature>
<feature type="domain" description="ABC transmembrane type-1" evidence="8">
    <location>
        <begin position="328"/>
        <end position="517"/>
    </location>
</feature>
<dbReference type="InterPro" id="IPR000515">
    <property type="entry name" value="MetI-like"/>
</dbReference>
<feature type="transmembrane region" description="Helical" evidence="7">
    <location>
        <begin position="185"/>
        <end position="201"/>
    </location>
</feature>
<evidence type="ECO:0000256" key="3">
    <source>
        <dbReference type="ARBA" id="ARBA00022475"/>
    </source>
</evidence>
<evidence type="ECO:0000256" key="2">
    <source>
        <dbReference type="ARBA" id="ARBA00022448"/>
    </source>
</evidence>
<evidence type="ECO:0000256" key="6">
    <source>
        <dbReference type="ARBA" id="ARBA00023136"/>
    </source>
</evidence>
<dbReference type="AlphaFoldDB" id="A0A3B1DQZ9"/>
<evidence type="ECO:0000259" key="8">
    <source>
        <dbReference type="PROSITE" id="PS50928"/>
    </source>
</evidence>
<keyword evidence="3" id="KW-1003">Cell membrane</keyword>
<keyword evidence="6 7" id="KW-0472">Membrane</keyword>
<dbReference type="GO" id="GO:0005886">
    <property type="term" value="C:plasma membrane"/>
    <property type="evidence" value="ECO:0007669"/>
    <property type="project" value="UniProtKB-SubCell"/>
</dbReference>
<organism evidence="9">
    <name type="scientific">hydrothermal vent metagenome</name>
    <dbReference type="NCBI Taxonomy" id="652676"/>
    <lineage>
        <taxon>unclassified sequences</taxon>
        <taxon>metagenomes</taxon>
        <taxon>ecological metagenomes</taxon>
    </lineage>
</organism>
<dbReference type="InterPro" id="IPR035906">
    <property type="entry name" value="MetI-like_sf"/>
</dbReference>
<gene>
    <name evidence="9" type="ORF">MNBD_PLANCTO02-1142</name>
</gene>
<feature type="transmembrane region" description="Helical" evidence="7">
    <location>
        <begin position="449"/>
        <end position="477"/>
    </location>
</feature>